<dbReference type="PANTHER" id="PTHR30273:SF2">
    <property type="entry name" value="PROTEIN FECR"/>
    <property type="match status" value="1"/>
</dbReference>
<comment type="caution">
    <text evidence="4">The sequence shown here is derived from an EMBL/GenBank/DDBJ whole genome shotgun (WGS) entry which is preliminary data.</text>
</comment>
<dbReference type="RefSeq" id="WP_110833653.1">
    <property type="nucleotide sequence ID" value="NZ_QKLU01000007.1"/>
</dbReference>
<dbReference type="AlphaFoldDB" id="A0A318U998"/>
<dbReference type="Proteomes" id="UP000248198">
    <property type="component" value="Unassembled WGS sequence"/>
</dbReference>
<feature type="domain" description="FecR protein" evidence="2">
    <location>
        <begin position="166"/>
        <end position="260"/>
    </location>
</feature>
<name>A0A318U998_9SPHI</name>
<evidence type="ECO:0000259" key="2">
    <source>
        <dbReference type="Pfam" id="PF04773"/>
    </source>
</evidence>
<keyword evidence="1" id="KW-0472">Membrane</keyword>
<accession>A0A318U998</accession>
<keyword evidence="1" id="KW-1133">Transmembrane helix</keyword>
<dbReference type="Gene3D" id="2.60.120.1440">
    <property type="match status" value="1"/>
</dbReference>
<dbReference type="Gene3D" id="3.55.50.30">
    <property type="match status" value="1"/>
</dbReference>
<dbReference type="FunFam" id="2.60.120.1440:FF:000001">
    <property type="entry name" value="Putative anti-sigma factor"/>
    <property type="match status" value="1"/>
</dbReference>
<dbReference type="PANTHER" id="PTHR30273">
    <property type="entry name" value="PERIPLASMIC SIGNAL SENSOR AND SIGMA FACTOR ACTIVATOR FECR-RELATED"/>
    <property type="match status" value="1"/>
</dbReference>
<evidence type="ECO:0000313" key="5">
    <source>
        <dbReference type="Proteomes" id="UP000248198"/>
    </source>
</evidence>
<feature type="transmembrane region" description="Helical" evidence="1">
    <location>
        <begin position="67"/>
        <end position="87"/>
    </location>
</feature>
<gene>
    <name evidence="4" type="ORF">B0O44_107121</name>
</gene>
<dbReference type="GO" id="GO:0016989">
    <property type="term" value="F:sigma factor antagonist activity"/>
    <property type="evidence" value="ECO:0007669"/>
    <property type="project" value="TreeGrafter"/>
</dbReference>
<feature type="domain" description="Protein FecR C-terminal" evidence="3">
    <location>
        <begin position="305"/>
        <end position="373"/>
    </location>
</feature>
<dbReference type="InterPro" id="IPR032508">
    <property type="entry name" value="FecR_C"/>
</dbReference>
<evidence type="ECO:0000313" key="4">
    <source>
        <dbReference type="EMBL" id="PYF71506.1"/>
    </source>
</evidence>
<dbReference type="InterPro" id="IPR012373">
    <property type="entry name" value="Ferrdict_sens_TM"/>
</dbReference>
<sequence length="375" mass="41325">MKDPGELLDKYNLGQCTEQEKAIVESWYLSLGGPGAPDHSSEGIEETKKEVWRALAGSSSKGRSFKLWYRLIAAAVVLIAALLFVFYPTGRRNEDRLKSASLAGDIAPGGNKAFLTLASGKKVSLTDVTPGTALKESGLTITKTAEGKLVYTVSGNAGTSDQHNLIETPKGGQYQVNLPDGTKVWLNSASSLLYPLRFSNGKRLVELKGEAYFEVYKDKAHPFVVKTASQQVEVLGTHFNLNSYTDEQEVKTTLMEGAVRVSAMLKNGQERSKILKPGEQSVLTSGQLTVSVADLESALAWKNGDFIFEGEELQSIMRELSRWYDVEITYEGHFEPLHFGGYVSREKNISAVLRIMESTGKVHFKIEGRKIIVRH</sequence>
<dbReference type="OrthoDB" id="1099963at2"/>
<dbReference type="EMBL" id="QKLU01000007">
    <property type="protein sequence ID" value="PYF71506.1"/>
    <property type="molecule type" value="Genomic_DNA"/>
</dbReference>
<dbReference type="Pfam" id="PF16344">
    <property type="entry name" value="FecR_C"/>
    <property type="match status" value="1"/>
</dbReference>
<keyword evidence="1" id="KW-0812">Transmembrane</keyword>
<evidence type="ECO:0000256" key="1">
    <source>
        <dbReference type="SAM" id="Phobius"/>
    </source>
</evidence>
<dbReference type="InterPro" id="IPR006860">
    <property type="entry name" value="FecR"/>
</dbReference>
<dbReference type="Pfam" id="PF04773">
    <property type="entry name" value="FecR"/>
    <property type="match status" value="1"/>
</dbReference>
<protein>
    <submittedName>
        <fullName evidence="4">FecR family protein</fullName>
    </submittedName>
</protein>
<organism evidence="4 5">
    <name type="scientific">Pedobacter nutrimenti</name>
    <dbReference type="NCBI Taxonomy" id="1241337"/>
    <lineage>
        <taxon>Bacteria</taxon>
        <taxon>Pseudomonadati</taxon>
        <taxon>Bacteroidota</taxon>
        <taxon>Sphingobacteriia</taxon>
        <taxon>Sphingobacteriales</taxon>
        <taxon>Sphingobacteriaceae</taxon>
        <taxon>Pedobacter</taxon>
    </lineage>
</organism>
<evidence type="ECO:0000259" key="3">
    <source>
        <dbReference type="Pfam" id="PF16344"/>
    </source>
</evidence>
<keyword evidence="5" id="KW-1185">Reference proteome</keyword>
<proteinExistence type="predicted"/>
<reference evidence="4 5" key="1">
    <citation type="submission" date="2018-06" db="EMBL/GenBank/DDBJ databases">
        <title>Genomic Encyclopedia of Archaeal and Bacterial Type Strains, Phase II (KMG-II): from individual species to whole genera.</title>
        <authorList>
            <person name="Goeker M."/>
        </authorList>
    </citation>
    <scope>NUCLEOTIDE SEQUENCE [LARGE SCALE GENOMIC DNA]</scope>
    <source>
        <strain evidence="4 5">DSM 27372</strain>
    </source>
</reference>